<gene>
    <name evidence="1" type="ORF">PsYK624_081060</name>
</gene>
<dbReference type="Proteomes" id="UP000703269">
    <property type="component" value="Unassembled WGS sequence"/>
</dbReference>
<evidence type="ECO:0000313" key="2">
    <source>
        <dbReference type="Proteomes" id="UP000703269"/>
    </source>
</evidence>
<proteinExistence type="predicted"/>
<comment type="caution">
    <text evidence="1">The sequence shown here is derived from an EMBL/GenBank/DDBJ whole genome shotgun (WGS) entry which is preliminary data.</text>
</comment>
<organism evidence="1 2">
    <name type="scientific">Phanerochaete sordida</name>
    <dbReference type="NCBI Taxonomy" id="48140"/>
    <lineage>
        <taxon>Eukaryota</taxon>
        <taxon>Fungi</taxon>
        <taxon>Dikarya</taxon>
        <taxon>Basidiomycota</taxon>
        <taxon>Agaricomycotina</taxon>
        <taxon>Agaricomycetes</taxon>
        <taxon>Polyporales</taxon>
        <taxon>Phanerochaetaceae</taxon>
        <taxon>Phanerochaete</taxon>
    </lineage>
</organism>
<dbReference type="AlphaFoldDB" id="A0A9P3GDU3"/>
<protein>
    <submittedName>
        <fullName evidence="1">Uncharacterized protein</fullName>
    </submittedName>
</protein>
<evidence type="ECO:0000313" key="1">
    <source>
        <dbReference type="EMBL" id="GJE91954.1"/>
    </source>
</evidence>
<name>A0A9P3GDU3_9APHY</name>
<reference evidence="1 2" key="1">
    <citation type="submission" date="2021-08" db="EMBL/GenBank/DDBJ databases">
        <title>Draft Genome Sequence of Phanerochaete sordida strain YK-624.</title>
        <authorList>
            <person name="Mori T."/>
            <person name="Dohra H."/>
            <person name="Suzuki T."/>
            <person name="Kawagishi H."/>
            <person name="Hirai H."/>
        </authorList>
    </citation>
    <scope>NUCLEOTIDE SEQUENCE [LARGE SCALE GENOMIC DNA]</scope>
    <source>
        <strain evidence="1 2">YK-624</strain>
    </source>
</reference>
<dbReference type="EMBL" id="BPQB01000024">
    <property type="protein sequence ID" value="GJE91954.1"/>
    <property type="molecule type" value="Genomic_DNA"/>
</dbReference>
<sequence>MNAFIIGSGARLPAHVPVYTADAWAAKLKSGLHALKKLEVHISSLSVTELAVLSNTSWKNMIALDELVFTMTSGSSRHARYADAAGQRCANIIIASLPSSLLITRISIRNSRHHHMPTDTSCPACQGTVTAVDELKALVSELDALLSERMAVGTLQHISFASSRPYMQPITETEKSRVREFFPLLTSVDNAL</sequence>
<keyword evidence="2" id="KW-1185">Reference proteome</keyword>
<accession>A0A9P3GDU3</accession>